<reference evidence="1 2" key="1">
    <citation type="journal article" date="2024" name="Genome Biol. Evol.">
        <title>Chromosome-level genome assembly of the viviparous eelpout Zoarces viviparus.</title>
        <authorList>
            <person name="Fuhrmann N."/>
            <person name="Brasseur M.V."/>
            <person name="Bakowski C.E."/>
            <person name="Podsiadlowski L."/>
            <person name="Prost S."/>
            <person name="Krehenwinkel H."/>
            <person name="Mayer C."/>
        </authorList>
    </citation>
    <scope>NUCLEOTIDE SEQUENCE [LARGE SCALE GENOMIC DNA]</scope>
    <source>
        <strain evidence="1">NO-MEL_2022_Ind0_liver</strain>
    </source>
</reference>
<dbReference type="Proteomes" id="UP001488805">
    <property type="component" value="Unassembled WGS sequence"/>
</dbReference>
<accession>A0AAW1FEQ7</accession>
<keyword evidence="2" id="KW-1185">Reference proteome</keyword>
<name>A0AAW1FEQ7_ZOAVI</name>
<dbReference type="AlphaFoldDB" id="A0AAW1FEQ7"/>
<proteinExistence type="predicted"/>
<protein>
    <submittedName>
        <fullName evidence="1">Uncharacterized protein</fullName>
    </submittedName>
</protein>
<comment type="caution">
    <text evidence="1">The sequence shown here is derived from an EMBL/GenBank/DDBJ whole genome shotgun (WGS) entry which is preliminary data.</text>
</comment>
<organism evidence="1 2">
    <name type="scientific">Zoarces viviparus</name>
    <name type="common">Viviparous eelpout</name>
    <name type="synonym">Blennius viviparus</name>
    <dbReference type="NCBI Taxonomy" id="48416"/>
    <lineage>
        <taxon>Eukaryota</taxon>
        <taxon>Metazoa</taxon>
        <taxon>Chordata</taxon>
        <taxon>Craniata</taxon>
        <taxon>Vertebrata</taxon>
        <taxon>Euteleostomi</taxon>
        <taxon>Actinopterygii</taxon>
        <taxon>Neopterygii</taxon>
        <taxon>Teleostei</taxon>
        <taxon>Neoteleostei</taxon>
        <taxon>Acanthomorphata</taxon>
        <taxon>Eupercaria</taxon>
        <taxon>Perciformes</taxon>
        <taxon>Cottioidei</taxon>
        <taxon>Zoarcales</taxon>
        <taxon>Zoarcidae</taxon>
        <taxon>Zoarcinae</taxon>
        <taxon>Zoarces</taxon>
    </lineage>
</organism>
<gene>
    <name evidence="1" type="ORF">VZT92_008491</name>
</gene>
<evidence type="ECO:0000313" key="2">
    <source>
        <dbReference type="Proteomes" id="UP001488805"/>
    </source>
</evidence>
<evidence type="ECO:0000313" key="1">
    <source>
        <dbReference type="EMBL" id="KAK9533369.1"/>
    </source>
</evidence>
<dbReference type="EMBL" id="JBCEZU010000067">
    <property type="protein sequence ID" value="KAK9533369.1"/>
    <property type="molecule type" value="Genomic_DNA"/>
</dbReference>
<sequence length="68" mass="7680">MFVLFGRAVQQPQQLRVVRAPQKTCIARYTWYTSLISALSVEQSEGQSRNYEGPTETCGAELRVMKAV</sequence>